<dbReference type="PANTHER" id="PTHR33115:SF37">
    <property type="entry name" value="OS01G0618300 PROTEIN"/>
    <property type="match status" value="1"/>
</dbReference>
<accession>A0A0D9V2Z2</accession>
<sequence>MKDIIYDSSGHFAKVLEKILDAKGKQLEVLIGLASQIHNVIPAQHFSKALDIIYDSSGHFAKVNHLQIIGCQRKAARGPDWTRITDSQRHTCQHFSEALKSRYDNATALVGKLVRTLNSNQKPSPKWPRMRRATVELVICMMETHSPYKAVFREKGMKKALSEMKKTPPKLEKYKLFFGDVGVVLERGLSLLELVAKAKRLIMPK</sequence>
<keyword evidence="2" id="KW-1185">Reference proteome</keyword>
<dbReference type="Gramene" id="LPERR01G19650.1">
    <property type="protein sequence ID" value="LPERR01G19650.1"/>
    <property type="gene ID" value="LPERR01G19650"/>
</dbReference>
<proteinExistence type="predicted"/>
<dbReference type="eggNOG" id="ENOG502QRQI">
    <property type="taxonomic scope" value="Eukaryota"/>
</dbReference>
<protein>
    <submittedName>
        <fullName evidence="1">Uncharacterized protein</fullName>
    </submittedName>
</protein>
<dbReference type="HOGENOM" id="CLU_1339265_0_0_1"/>
<reference evidence="2" key="2">
    <citation type="submission" date="2013-12" db="EMBL/GenBank/DDBJ databases">
        <authorList>
            <person name="Yu Y."/>
            <person name="Lee S."/>
            <person name="de Baynast K."/>
            <person name="Wissotski M."/>
            <person name="Liu L."/>
            <person name="Talag J."/>
            <person name="Goicoechea J."/>
            <person name="Angelova A."/>
            <person name="Jetty R."/>
            <person name="Kudrna D."/>
            <person name="Golser W."/>
            <person name="Rivera L."/>
            <person name="Zhang J."/>
            <person name="Wing R."/>
        </authorList>
    </citation>
    <scope>NUCLEOTIDE SEQUENCE</scope>
</reference>
<dbReference type="EnsemblPlants" id="LPERR01G19650.1">
    <property type="protein sequence ID" value="LPERR01G19650.1"/>
    <property type="gene ID" value="LPERR01G19650"/>
</dbReference>
<dbReference type="PANTHER" id="PTHR33115">
    <property type="entry name" value="ARM REPEAT SUPERFAMILY PROTEIN"/>
    <property type="match status" value="1"/>
</dbReference>
<evidence type="ECO:0000313" key="1">
    <source>
        <dbReference type="EnsemblPlants" id="LPERR01G19650.1"/>
    </source>
</evidence>
<name>A0A0D9V2Z2_9ORYZ</name>
<reference evidence="1 2" key="1">
    <citation type="submission" date="2012-08" db="EMBL/GenBank/DDBJ databases">
        <title>Oryza genome evolution.</title>
        <authorList>
            <person name="Wing R.A."/>
        </authorList>
    </citation>
    <scope>NUCLEOTIDE SEQUENCE</scope>
</reference>
<reference evidence="1" key="3">
    <citation type="submission" date="2015-04" db="UniProtKB">
        <authorList>
            <consortium name="EnsemblPlants"/>
        </authorList>
    </citation>
    <scope>IDENTIFICATION</scope>
</reference>
<organism evidence="1 2">
    <name type="scientific">Leersia perrieri</name>
    <dbReference type="NCBI Taxonomy" id="77586"/>
    <lineage>
        <taxon>Eukaryota</taxon>
        <taxon>Viridiplantae</taxon>
        <taxon>Streptophyta</taxon>
        <taxon>Embryophyta</taxon>
        <taxon>Tracheophyta</taxon>
        <taxon>Spermatophyta</taxon>
        <taxon>Magnoliopsida</taxon>
        <taxon>Liliopsida</taxon>
        <taxon>Poales</taxon>
        <taxon>Poaceae</taxon>
        <taxon>BOP clade</taxon>
        <taxon>Oryzoideae</taxon>
        <taxon>Oryzeae</taxon>
        <taxon>Oryzinae</taxon>
        <taxon>Leersia</taxon>
    </lineage>
</organism>
<dbReference type="STRING" id="77586.A0A0D9V2Z2"/>
<dbReference type="AlphaFoldDB" id="A0A0D9V2Z2"/>
<evidence type="ECO:0000313" key="2">
    <source>
        <dbReference type="Proteomes" id="UP000032180"/>
    </source>
</evidence>
<dbReference type="Proteomes" id="UP000032180">
    <property type="component" value="Chromosome 1"/>
</dbReference>